<dbReference type="Gene3D" id="1.20.1640.10">
    <property type="entry name" value="Multidrug efflux transporter AcrB transmembrane domain"/>
    <property type="match status" value="2"/>
</dbReference>
<dbReference type="PANTHER" id="PTHR32063">
    <property type="match status" value="1"/>
</dbReference>
<organism evidence="11 12">
    <name type="scientific">Caulobacter vibrioides</name>
    <name type="common">Caulobacter crescentus</name>
    <dbReference type="NCBI Taxonomy" id="155892"/>
    <lineage>
        <taxon>Bacteria</taxon>
        <taxon>Pseudomonadati</taxon>
        <taxon>Pseudomonadota</taxon>
        <taxon>Alphaproteobacteria</taxon>
        <taxon>Caulobacterales</taxon>
        <taxon>Caulobacteraceae</taxon>
        <taxon>Caulobacter</taxon>
    </lineage>
</organism>
<dbReference type="Gene3D" id="3.90.1280.20">
    <property type="match status" value="1"/>
</dbReference>
<dbReference type="NCBIfam" id="TIGR00914">
    <property type="entry name" value="2A0601"/>
    <property type="match status" value="1"/>
</dbReference>
<keyword evidence="5 9" id="KW-0812">Transmembrane</keyword>
<comment type="caution">
    <text evidence="11">The sequence shown here is derived from an EMBL/GenBank/DDBJ whole genome shotgun (WGS) entry which is preliminary data.</text>
</comment>
<keyword evidence="8" id="KW-0129">CBS domain</keyword>
<dbReference type="Pfam" id="PF01595">
    <property type="entry name" value="CNNM"/>
    <property type="match status" value="1"/>
</dbReference>
<evidence type="ECO:0000259" key="10">
    <source>
        <dbReference type="PROSITE" id="PS51371"/>
    </source>
</evidence>
<dbReference type="GO" id="GO:0008324">
    <property type="term" value="F:monoatomic cation transmembrane transporter activity"/>
    <property type="evidence" value="ECO:0007669"/>
    <property type="project" value="InterPro"/>
</dbReference>
<dbReference type="Pfam" id="PF00571">
    <property type="entry name" value="CBS"/>
    <property type="match status" value="1"/>
</dbReference>
<dbReference type="GO" id="GO:0005886">
    <property type="term" value="C:plasma membrane"/>
    <property type="evidence" value="ECO:0007669"/>
    <property type="project" value="UniProtKB-SubCell"/>
</dbReference>
<dbReference type="InterPro" id="IPR004763">
    <property type="entry name" value="CusA-like"/>
</dbReference>
<dbReference type="SUPFAM" id="SSF54631">
    <property type="entry name" value="CBS-domain pair"/>
    <property type="match status" value="1"/>
</dbReference>
<gene>
    <name evidence="11" type="ORF">B7Z12_12515</name>
</gene>
<dbReference type="InterPro" id="IPR046342">
    <property type="entry name" value="CBS_dom_sf"/>
</dbReference>
<comment type="subcellular location">
    <subcellularLocation>
        <location evidence="1">Cell membrane</location>
        <topology evidence="1">Multi-pass membrane protein</topology>
    </subcellularLocation>
</comment>
<dbReference type="InterPro" id="IPR001036">
    <property type="entry name" value="Acrflvin-R"/>
</dbReference>
<reference evidence="11 12" key="1">
    <citation type="submission" date="2017-03" db="EMBL/GenBank/DDBJ databases">
        <title>Lifting the veil on microbial sulfur biogeochemistry in mining wastewaters.</title>
        <authorList>
            <person name="Kantor R.S."/>
            <person name="Colenbrander Nelson T."/>
            <person name="Marshall S."/>
            <person name="Bennett D."/>
            <person name="Apte S."/>
            <person name="Camacho D."/>
            <person name="Thomas B.C."/>
            <person name="Warren L.A."/>
            <person name="Banfield J.F."/>
        </authorList>
    </citation>
    <scope>NUCLEOTIDE SEQUENCE [LARGE SCALE GENOMIC DNA]</scope>
    <source>
        <strain evidence="11">32-67-7</strain>
    </source>
</reference>
<evidence type="ECO:0000313" key="12">
    <source>
        <dbReference type="Proteomes" id="UP000215616"/>
    </source>
</evidence>
<dbReference type="InterPro" id="IPR002550">
    <property type="entry name" value="CNNM"/>
</dbReference>
<dbReference type="Proteomes" id="UP000215616">
    <property type="component" value="Unassembled WGS sequence"/>
</dbReference>
<sequence>HTLLLSAALNLALAAHGLWIVTGPLLAMGWNVWLTSSVIFLATVLLGDMAPKFFAARNPSVVLLGSLRLLHPLRNVIDPLASLVDRTTDALLQKFVTRHIKTRMPVTRDEFETLVEMRQEQGLLDSDDSAMIHEALDIEELTVRDCMIPRVDLALMSSEDSPQKTTTILEKSVGRFVIVYGETPDSVEGVLDTNAWKLANRPDWRTLLRTPAFVPETMPVLEALEHHLQRDEQPVLIADEYGGLEGMITRREIADWLLYEAAPWHGETSEIRDLGGGRFLLDGGTRLDHIKQELGVSFDLDLDVSGIDTIGGFEKQYVVEPDPVKLAAYGVSFSELAKALEAANLSVGANFVERAGEAYLVRADARIRSIDEIANAIIATRGGVAVAVKDVAAVKLGGELRTGAASMNGHEVVIGTSLMLIGENSRTVAKAVGDKLAQVEKSLPPGIIVTPTLDRSKLVNATVSTVERNLLEGAILVAAALFLLLGNVRAALIAVLIIPFSFLMTAIGMNGLKVSGNLMSLGALDFGLIVDGTVIIIENCLRRLAERQHHEGRLLTLRERLQETVLASQEMIRPTVYGQAIIFLVFAPLLTFTGVEGKTFSPMAITLMLALASAFVLSLTFVPAMIALLIRGKVAEKDVPVVAWIKKVYEPVLRRSVARPWPFIAAGVGIFAMAGVVFTFLGQEFIPQLDEKNIALSSQRIPSTSLEQSLAMQRKVEQAITSLPEVERMFSKTGTAEVATDPMPPNISDGFVILKPEKDWPKGVDSKADILERVQAKLDGLVGNSFELTQPIQMRFNELIAGVRGDVAIKLYGDDLEEMSAAAAKIGAALQATPGAADVRVEQTDGAPTLDVQFDRAAIARFGLSVEDVADTVAAALGGREAGLVFEGDRRFAVVVRVPAATRNDLDVLGALPVMLPEEAGHARGSVPLRAVAQFKFADGLNQISRENGKRRVVIQANVRGRDVGSFVAEATGKVEAVVLPSGAWLEWGGQFQNLKAASDRLAIVVPLCFALIFAILYMALGGIGRALAVFTAVPLGLAGGVFALGLTGIAFSVSAAVGFICLSGVAVLNGLVVMSSVRQRLEDGVELTQAIIDGTMERVRPVIMTGLVPAIGFVPMALAHGTGAEVQKPLAIVVIGGLITATALTLLVLPAISQVILRIGGRSTKVEHDAEPLTAH</sequence>
<accession>A0A258D3K2</accession>
<evidence type="ECO:0000313" key="11">
    <source>
        <dbReference type="EMBL" id="OYX02206.1"/>
    </source>
</evidence>
<dbReference type="Gene3D" id="3.30.70.1430">
    <property type="entry name" value="Multidrug efflux transporter AcrB pore domain"/>
    <property type="match status" value="1"/>
</dbReference>
<dbReference type="AlphaFoldDB" id="A0A258D3K2"/>
<keyword evidence="7 9" id="KW-0472">Membrane</keyword>
<evidence type="ECO:0000256" key="2">
    <source>
        <dbReference type="ARBA" id="ARBA00010942"/>
    </source>
</evidence>
<dbReference type="Gene3D" id="3.30.70.1320">
    <property type="entry name" value="Multidrug efflux transporter AcrB pore domain like"/>
    <property type="match status" value="1"/>
</dbReference>
<dbReference type="Gene3D" id="3.10.580.10">
    <property type="entry name" value="CBS-domain"/>
    <property type="match status" value="1"/>
</dbReference>
<dbReference type="InterPro" id="IPR000644">
    <property type="entry name" value="CBS_dom"/>
</dbReference>
<feature type="domain" description="CBS" evidence="10">
    <location>
        <begin position="207"/>
        <end position="263"/>
    </location>
</feature>
<dbReference type="PROSITE" id="PS51371">
    <property type="entry name" value="CBS"/>
    <property type="match status" value="1"/>
</dbReference>
<evidence type="ECO:0000256" key="4">
    <source>
        <dbReference type="ARBA" id="ARBA00022475"/>
    </source>
</evidence>
<evidence type="ECO:0000256" key="9">
    <source>
        <dbReference type="SAM" id="Phobius"/>
    </source>
</evidence>
<dbReference type="Gene3D" id="3.30.2090.10">
    <property type="entry name" value="Multidrug efflux transporter AcrB TolC docking domain, DN and DC subdomains"/>
    <property type="match status" value="2"/>
</dbReference>
<dbReference type="SUPFAM" id="SSF82693">
    <property type="entry name" value="Multidrug efflux transporter AcrB pore domain, PN1, PN2, PC1 and PC2 subdomains"/>
    <property type="match status" value="1"/>
</dbReference>
<evidence type="ECO:0000256" key="5">
    <source>
        <dbReference type="ARBA" id="ARBA00022692"/>
    </source>
</evidence>
<keyword evidence="3" id="KW-0813">Transport</keyword>
<comment type="similarity">
    <text evidence="2">Belongs to the resistance-nodulation-cell division (RND) (TC 2.A.6) family.</text>
</comment>
<keyword evidence="6 9" id="KW-1133">Transmembrane helix</keyword>
<keyword evidence="4" id="KW-1003">Cell membrane</keyword>
<dbReference type="SUPFAM" id="SSF82866">
    <property type="entry name" value="Multidrug efflux transporter AcrB transmembrane domain"/>
    <property type="match status" value="2"/>
</dbReference>
<protein>
    <recommendedName>
        <fullName evidence="10">CBS domain-containing protein</fullName>
    </recommendedName>
</protein>
<dbReference type="PRINTS" id="PR00702">
    <property type="entry name" value="ACRIFLAVINRP"/>
</dbReference>
<feature type="transmembrane region" description="Helical" evidence="9">
    <location>
        <begin position="1002"/>
        <end position="1021"/>
    </location>
</feature>
<evidence type="ECO:0000256" key="1">
    <source>
        <dbReference type="ARBA" id="ARBA00004651"/>
    </source>
</evidence>
<feature type="transmembrane region" description="Helical" evidence="9">
    <location>
        <begin position="663"/>
        <end position="682"/>
    </location>
</feature>
<feature type="transmembrane region" description="Helical" evidence="9">
    <location>
        <begin position="607"/>
        <end position="630"/>
    </location>
</feature>
<dbReference type="EMBL" id="NCDQ01000200">
    <property type="protein sequence ID" value="OYX02206.1"/>
    <property type="molecule type" value="Genomic_DNA"/>
</dbReference>
<dbReference type="InterPro" id="IPR027463">
    <property type="entry name" value="AcrB_DN_DC_subdom"/>
</dbReference>
<feature type="transmembrane region" description="Helical" evidence="9">
    <location>
        <begin position="1099"/>
        <end position="1119"/>
    </location>
</feature>
<feature type="transmembrane region" description="Helical" evidence="9">
    <location>
        <begin position="1058"/>
        <end position="1078"/>
    </location>
</feature>
<evidence type="ECO:0000256" key="8">
    <source>
        <dbReference type="PROSITE-ProRule" id="PRU00703"/>
    </source>
</evidence>
<dbReference type="SUPFAM" id="SSF82714">
    <property type="entry name" value="Multidrug efflux transporter AcrB TolC docking domain, DN and DC subdomains"/>
    <property type="match status" value="2"/>
</dbReference>
<feature type="transmembrane region" description="Helical" evidence="9">
    <location>
        <begin position="1028"/>
        <end position="1052"/>
    </location>
</feature>
<evidence type="ECO:0000256" key="7">
    <source>
        <dbReference type="ARBA" id="ARBA00023136"/>
    </source>
</evidence>
<feature type="transmembrane region" description="Helical" evidence="9">
    <location>
        <begin position="1131"/>
        <end position="1153"/>
    </location>
</feature>
<name>A0A258D3K2_CAUVI</name>
<evidence type="ECO:0000256" key="6">
    <source>
        <dbReference type="ARBA" id="ARBA00022989"/>
    </source>
</evidence>
<dbReference type="PANTHER" id="PTHR32063:SF24">
    <property type="entry name" value="CATION EFFLUX SYSTEM (ACRB_ACRD_ACRF FAMILY)"/>
    <property type="match status" value="1"/>
</dbReference>
<dbReference type="GO" id="GO:0042910">
    <property type="term" value="F:xenobiotic transmembrane transporter activity"/>
    <property type="evidence" value="ECO:0007669"/>
    <property type="project" value="TreeGrafter"/>
</dbReference>
<dbReference type="Gene3D" id="3.30.70.1440">
    <property type="entry name" value="Multidrug efflux transporter AcrB pore domain"/>
    <property type="match status" value="1"/>
</dbReference>
<feature type="transmembrane region" description="Helical" evidence="9">
    <location>
        <begin position="576"/>
        <end position="595"/>
    </location>
</feature>
<feature type="non-terminal residue" evidence="11">
    <location>
        <position position="1"/>
    </location>
</feature>
<proteinExistence type="inferred from homology"/>
<dbReference type="Pfam" id="PF00873">
    <property type="entry name" value="ACR_tran"/>
    <property type="match status" value="1"/>
</dbReference>
<evidence type="ECO:0000256" key="3">
    <source>
        <dbReference type="ARBA" id="ARBA00022448"/>
    </source>
</evidence>